<feature type="binding site" evidence="1">
    <location>
        <position position="260"/>
    </location>
    <ligand>
        <name>Zn(2+)</name>
        <dbReference type="ChEBI" id="CHEBI:29105"/>
    </ligand>
</feature>
<keyword evidence="3" id="KW-1185">Reference proteome</keyword>
<reference evidence="2 3" key="1">
    <citation type="submission" date="2016-08" db="EMBL/GenBank/DDBJ databases">
        <title>The complete genome of Streptomyces subrutilus 10-1-1.</title>
        <authorList>
            <person name="Chen X."/>
        </authorList>
    </citation>
    <scope>NUCLEOTIDE SEQUENCE [LARGE SCALE GENOMIC DNA]</scope>
    <source>
        <strain evidence="2 3">10-1-1</strain>
        <plasmid evidence="3">pacmp1</plasmid>
    </source>
</reference>
<dbReference type="OrthoDB" id="1882482at2"/>
<geneLocation type="plasmid" evidence="3">
    <name>pacmp1</name>
</geneLocation>
<dbReference type="EMBL" id="MEHK01000005">
    <property type="protein sequence ID" value="OEJ21130.1"/>
    <property type="molecule type" value="Genomic_DNA"/>
</dbReference>
<evidence type="ECO:0008006" key="4">
    <source>
        <dbReference type="Google" id="ProtNLM"/>
    </source>
</evidence>
<comment type="caution">
    <text evidence="2">The sequence shown here is derived from an EMBL/GenBank/DDBJ whole genome shotgun (WGS) entry which is preliminary data.</text>
</comment>
<evidence type="ECO:0000256" key="1">
    <source>
        <dbReference type="PIRSR" id="PIRSR607822-1"/>
    </source>
</evidence>
<dbReference type="InterPro" id="IPR007822">
    <property type="entry name" value="LANC-like"/>
</dbReference>
<dbReference type="Gene3D" id="1.50.10.20">
    <property type="match status" value="1"/>
</dbReference>
<dbReference type="InterPro" id="IPR033889">
    <property type="entry name" value="LanC"/>
</dbReference>
<feature type="binding site" evidence="1">
    <location>
        <position position="309"/>
    </location>
    <ligand>
        <name>Zn(2+)</name>
        <dbReference type="ChEBI" id="CHEBI:29105"/>
    </ligand>
</feature>
<keyword evidence="1" id="KW-0479">Metal-binding</keyword>
<proteinExistence type="predicted"/>
<dbReference type="Pfam" id="PF05147">
    <property type="entry name" value="LANC_like"/>
    <property type="match status" value="1"/>
</dbReference>
<dbReference type="PRINTS" id="PR01955">
    <property type="entry name" value="LANCFRANKIA"/>
</dbReference>
<dbReference type="CDD" id="cd04793">
    <property type="entry name" value="LanC"/>
    <property type="match status" value="1"/>
</dbReference>
<dbReference type="AlphaFoldDB" id="A0A1E5NY11"/>
<dbReference type="GO" id="GO:0046872">
    <property type="term" value="F:metal ion binding"/>
    <property type="evidence" value="ECO:0007669"/>
    <property type="project" value="UniProtKB-KW"/>
</dbReference>
<evidence type="ECO:0000313" key="2">
    <source>
        <dbReference type="EMBL" id="OEJ21130.1"/>
    </source>
</evidence>
<name>A0A1E5NY11_9ACTN</name>
<dbReference type="GO" id="GO:0031179">
    <property type="term" value="P:peptide modification"/>
    <property type="evidence" value="ECO:0007669"/>
    <property type="project" value="InterPro"/>
</dbReference>
<dbReference type="PRINTS" id="PR01950">
    <property type="entry name" value="LANCSUPER"/>
</dbReference>
<keyword evidence="2" id="KW-0614">Plasmid</keyword>
<protein>
    <recommendedName>
        <fullName evidence="4">Lanthionine synthetase</fullName>
    </recommendedName>
</protein>
<organism evidence="2 3">
    <name type="scientific">Streptomyces subrutilus</name>
    <dbReference type="NCBI Taxonomy" id="36818"/>
    <lineage>
        <taxon>Bacteria</taxon>
        <taxon>Bacillati</taxon>
        <taxon>Actinomycetota</taxon>
        <taxon>Actinomycetes</taxon>
        <taxon>Kitasatosporales</taxon>
        <taxon>Streptomycetaceae</taxon>
        <taxon>Streptomyces</taxon>
    </lineage>
</organism>
<sequence length="384" mass="40579">MHCPDAAQKPALGQSLARGPAGVALWHIERALTGADGWEPVKTWLAAATRADVIATDFACLTYGAPALAFVLHAAGADGQDRYRAARDQLDAATAALTHRRVAAAHARIRRGEAPAFAEYDLLHGLTGIGVHLLHHAPGDDALAAVLSYLVALTQPLAIDGEMLPGWWCAHDPHRLYTPGGHANFGMAHGITGPLALLAQALRRGAVVDGQHEAVATVTAWLDRWQQQGDLGPWWPEAITREEAAAGRPHVGRPGRPSWCYGTPGITRALQLAAIATADTRRQQAAENALAICLSDESQLDQLTDAGLCHGTGGLFQTVWRAAQDAQTPVLAAAARRLAAPFADQHAFEDTAFLEGAAGQALAQATALHDQAPASHWDAYLLIA</sequence>
<dbReference type="SMART" id="SM01260">
    <property type="entry name" value="LANC_like"/>
    <property type="match status" value="1"/>
</dbReference>
<feature type="binding site" evidence="1">
    <location>
        <position position="310"/>
    </location>
    <ligand>
        <name>Zn(2+)</name>
        <dbReference type="ChEBI" id="CHEBI:29105"/>
    </ligand>
</feature>
<keyword evidence="1" id="KW-0862">Zinc</keyword>
<dbReference type="SUPFAM" id="SSF158745">
    <property type="entry name" value="LanC-like"/>
    <property type="match status" value="1"/>
</dbReference>
<evidence type="ECO:0000313" key="3">
    <source>
        <dbReference type="Proteomes" id="UP000095705"/>
    </source>
</evidence>
<accession>A0A1E5NY11</accession>
<gene>
    <name evidence="2" type="ORF">BGK67_34950</name>
</gene>
<dbReference type="Proteomes" id="UP000095705">
    <property type="component" value="Plasmid pACMP1"/>
</dbReference>